<dbReference type="Pfam" id="PF12654">
    <property type="entry name" value="DUF3786"/>
    <property type="match status" value="1"/>
</dbReference>
<sequence length="215" mass="25503">MPFDYAKDNMERRPYEFYIEKYRQADPIEISNRLGIAYDVQKSEFAIFFMGVNYHVSYPDFRVSHEESKMCFYPLEEDIYAKILVLRYLLNANVFPHNGDFCAYRELPSGELYYRQFQGRCVFRLNRKYGNRLETIEHIMDTLGAAQVHMADKGYELEIFENLYLKFLFWEGDEEFPASSQILFSSNFPAAFDAYDLTEVGEICINTFNEIAKRL</sequence>
<evidence type="ECO:0000259" key="1">
    <source>
        <dbReference type="Pfam" id="PF12654"/>
    </source>
</evidence>
<dbReference type="EMBL" id="JACRSZ010000014">
    <property type="protein sequence ID" value="MBC8573952.1"/>
    <property type="molecule type" value="Genomic_DNA"/>
</dbReference>
<organism evidence="2 3">
    <name type="scientific">Jingyaoa shaoxingensis</name>
    <dbReference type="NCBI Taxonomy" id="2763671"/>
    <lineage>
        <taxon>Bacteria</taxon>
        <taxon>Bacillati</taxon>
        <taxon>Bacillota</taxon>
        <taxon>Clostridia</taxon>
        <taxon>Lachnospirales</taxon>
        <taxon>Lachnospiraceae</taxon>
        <taxon>Jingyaoa</taxon>
    </lineage>
</organism>
<keyword evidence="3" id="KW-1185">Reference proteome</keyword>
<feature type="domain" description="DUF3786" evidence="1">
    <location>
        <begin position="26"/>
        <end position="206"/>
    </location>
</feature>
<protein>
    <submittedName>
        <fullName evidence="2">DUF3786 domain-containing protein</fullName>
    </submittedName>
</protein>
<proteinExistence type="predicted"/>
<dbReference type="InterPro" id="IPR024264">
    <property type="entry name" value="DUF3786"/>
</dbReference>
<gene>
    <name evidence="2" type="ORF">H8716_12790</name>
</gene>
<evidence type="ECO:0000313" key="3">
    <source>
        <dbReference type="Proteomes" id="UP000657421"/>
    </source>
</evidence>
<dbReference type="Proteomes" id="UP000657421">
    <property type="component" value="Unassembled WGS sequence"/>
</dbReference>
<accession>A0ABR7NC39</accession>
<comment type="caution">
    <text evidence="2">The sequence shown here is derived from an EMBL/GenBank/DDBJ whole genome shotgun (WGS) entry which is preliminary data.</text>
</comment>
<evidence type="ECO:0000313" key="2">
    <source>
        <dbReference type="EMBL" id="MBC8573952.1"/>
    </source>
</evidence>
<reference evidence="2 3" key="1">
    <citation type="submission" date="2020-08" db="EMBL/GenBank/DDBJ databases">
        <title>Genome public.</title>
        <authorList>
            <person name="Liu C."/>
            <person name="Sun Q."/>
        </authorList>
    </citation>
    <scope>NUCLEOTIDE SEQUENCE [LARGE SCALE GENOMIC DNA]</scope>
    <source>
        <strain evidence="2 3">NSJ-46</strain>
    </source>
</reference>
<name>A0ABR7NC39_9FIRM</name>
<dbReference type="RefSeq" id="WP_249309391.1">
    <property type="nucleotide sequence ID" value="NZ_JACRSZ010000014.1"/>
</dbReference>